<proteinExistence type="predicted"/>
<dbReference type="InterPro" id="IPR011009">
    <property type="entry name" value="Kinase-like_dom_sf"/>
</dbReference>
<dbReference type="CDD" id="cd14014">
    <property type="entry name" value="STKc_PknB_like"/>
    <property type="match status" value="1"/>
</dbReference>
<dbReference type="PANTHER" id="PTHR43671">
    <property type="entry name" value="SERINE/THREONINE-PROTEIN KINASE NEK"/>
    <property type="match status" value="1"/>
</dbReference>
<keyword evidence="9" id="KW-1185">Reference proteome</keyword>
<feature type="domain" description="Protein kinase" evidence="7">
    <location>
        <begin position="22"/>
        <end position="310"/>
    </location>
</feature>
<dbReference type="Gene3D" id="3.30.200.20">
    <property type="entry name" value="Phosphorylase Kinase, domain 1"/>
    <property type="match status" value="1"/>
</dbReference>
<feature type="region of interest" description="Disordered" evidence="6">
    <location>
        <begin position="358"/>
        <end position="393"/>
    </location>
</feature>
<evidence type="ECO:0000313" key="8">
    <source>
        <dbReference type="EMBL" id="WXA92448.1"/>
    </source>
</evidence>
<keyword evidence="3" id="KW-0547">Nucleotide-binding</keyword>
<dbReference type="Pfam" id="PF00069">
    <property type="entry name" value="Pkinase"/>
    <property type="match status" value="1"/>
</dbReference>
<feature type="region of interest" description="Disordered" evidence="6">
    <location>
        <begin position="470"/>
        <end position="601"/>
    </location>
</feature>
<dbReference type="InterPro" id="IPR000719">
    <property type="entry name" value="Prot_kinase_dom"/>
</dbReference>
<dbReference type="GO" id="GO:0004674">
    <property type="term" value="F:protein serine/threonine kinase activity"/>
    <property type="evidence" value="ECO:0007669"/>
    <property type="project" value="UniProtKB-KW"/>
</dbReference>
<feature type="compositionally biased region" description="Low complexity" evidence="6">
    <location>
        <begin position="501"/>
        <end position="518"/>
    </location>
</feature>
<keyword evidence="5" id="KW-0067">ATP-binding</keyword>
<sequence>MNHAEQASFISDRAEVLSHSRYEVVTKIAAGGMATVYLGRARGAKGFSRVVAIKRAHPHLLESAAFRGMLLAEARLASHIHHPNVAGVIDVEEFDDELLLVMDYVEGLALSDLVRGTSRKNESVPLPIAFRIVLDAAAGLHAAHTTADELGQPLGIVHRDVSPQNILVGLDGTARVVDFGIAKATALTPQMTQIEGTTDGARKGKLGYMAPEYVSDSIVTPQADVFALGVILWELVCGRRLFRAGDAIRTLRAVLRGPIPVPSSVNPAAGEALDEVVLKALARNPKERYKTALEFAEALEAAARKDHDVASAARTGAWVEDLAHEALEKRRALFRETMSSLRMSSAFDTFCPRSALVSTGGADRPQGIEPTPPNGSRDLPSQRLRAHSQPDDGAALCHTGSRSCAEVEFNSSRHLTPMPVRAARWSLARLVQLAAVASVFVVAGVGIHGELSVKPSHDTFDRIVRAERYLSSSTPTPAAPVSTTAAPAHAAAAHVDRPEVRPAAPAAAPAPTPATEAPAHAEARPATEPSAAPAPQAPAPVAKEATSSGSSHRSSRNKLRKSDSMLNQQTTNLAKSLQAGAENATELLNRAPPNPYTKRSP</sequence>
<feature type="compositionally biased region" description="Low complexity" evidence="6">
    <location>
        <begin position="526"/>
        <end position="552"/>
    </location>
</feature>
<keyword evidence="4 8" id="KW-0418">Kinase</keyword>
<keyword evidence="8" id="KW-0723">Serine/threonine-protein kinase</keyword>
<dbReference type="InterPro" id="IPR050660">
    <property type="entry name" value="NEK_Ser/Thr_kinase"/>
</dbReference>
<dbReference type="EC" id="2.7.11.1" evidence="1"/>
<keyword evidence="2" id="KW-0808">Transferase</keyword>
<organism evidence="8 9">
    <name type="scientific">Pendulispora brunnea</name>
    <dbReference type="NCBI Taxonomy" id="2905690"/>
    <lineage>
        <taxon>Bacteria</taxon>
        <taxon>Pseudomonadati</taxon>
        <taxon>Myxococcota</taxon>
        <taxon>Myxococcia</taxon>
        <taxon>Myxococcales</taxon>
        <taxon>Sorangiineae</taxon>
        <taxon>Pendulisporaceae</taxon>
        <taxon>Pendulispora</taxon>
    </lineage>
</organism>
<name>A0ABZ2K129_9BACT</name>
<evidence type="ECO:0000256" key="1">
    <source>
        <dbReference type="ARBA" id="ARBA00012513"/>
    </source>
</evidence>
<reference evidence="8 9" key="1">
    <citation type="submission" date="2021-12" db="EMBL/GenBank/DDBJ databases">
        <title>Discovery of the Pendulisporaceae a myxobacterial family with distinct sporulation behavior and unique specialized metabolism.</title>
        <authorList>
            <person name="Garcia R."/>
            <person name="Popoff A."/>
            <person name="Bader C.D."/>
            <person name="Loehr J."/>
            <person name="Walesch S."/>
            <person name="Walt C."/>
            <person name="Boldt J."/>
            <person name="Bunk B."/>
            <person name="Haeckl F.J.F.P.J."/>
            <person name="Gunesch A.P."/>
            <person name="Birkelbach J."/>
            <person name="Nuebel U."/>
            <person name="Pietschmann T."/>
            <person name="Bach T."/>
            <person name="Mueller R."/>
        </authorList>
    </citation>
    <scope>NUCLEOTIDE SEQUENCE [LARGE SCALE GENOMIC DNA]</scope>
    <source>
        <strain evidence="8 9">MSr12523</strain>
    </source>
</reference>
<evidence type="ECO:0000256" key="2">
    <source>
        <dbReference type="ARBA" id="ARBA00022679"/>
    </source>
</evidence>
<feature type="compositionally biased region" description="Low complexity" evidence="6">
    <location>
        <begin position="471"/>
        <end position="493"/>
    </location>
</feature>
<dbReference type="PROSITE" id="PS50011">
    <property type="entry name" value="PROTEIN_KINASE_DOM"/>
    <property type="match status" value="1"/>
</dbReference>
<accession>A0ABZ2K129</accession>
<protein>
    <recommendedName>
        <fullName evidence="1">non-specific serine/threonine protein kinase</fullName>
        <ecNumber evidence="1">2.7.11.1</ecNumber>
    </recommendedName>
</protein>
<dbReference type="SUPFAM" id="SSF56112">
    <property type="entry name" value="Protein kinase-like (PK-like)"/>
    <property type="match status" value="1"/>
</dbReference>
<evidence type="ECO:0000256" key="5">
    <source>
        <dbReference type="ARBA" id="ARBA00022840"/>
    </source>
</evidence>
<dbReference type="InterPro" id="IPR008266">
    <property type="entry name" value="Tyr_kinase_AS"/>
</dbReference>
<dbReference type="PANTHER" id="PTHR43671:SF13">
    <property type="entry name" value="SERINE_THREONINE-PROTEIN KINASE NEK2"/>
    <property type="match status" value="1"/>
</dbReference>
<evidence type="ECO:0000256" key="3">
    <source>
        <dbReference type="ARBA" id="ARBA00022741"/>
    </source>
</evidence>
<dbReference type="PROSITE" id="PS00109">
    <property type="entry name" value="PROTEIN_KINASE_TYR"/>
    <property type="match status" value="1"/>
</dbReference>
<dbReference type="EMBL" id="CP089982">
    <property type="protein sequence ID" value="WXA92448.1"/>
    <property type="molecule type" value="Genomic_DNA"/>
</dbReference>
<dbReference type="Gene3D" id="1.10.510.10">
    <property type="entry name" value="Transferase(Phosphotransferase) domain 1"/>
    <property type="match status" value="1"/>
</dbReference>
<evidence type="ECO:0000256" key="6">
    <source>
        <dbReference type="SAM" id="MobiDB-lite"/>
    </source>
</evidence>
<gene>
    <name evidence="8" type="ORF">LZC95_39115</name>
</gene>
<dbReference type="Proteomes" id="UP001379533">
    <property type="component" value="Chromosome"/>
</dbReference>
<evidence type="ECO:0000313" key="9">
    <source>
        <dbReference type="Proteomes" id="UP001379533"/>
    </source>
</evidence>
<dbReference type="RefSeq" id="WP_394843051.1">
    <property type="nucleotide sequence ID" value="NZ_CP089982.1"/>
</dbReference>
<feature type="compositionally biased region" description="Polar residues" evidence="6">
    <location>
        <begin position="564"/>
        <end position="575"/>
    </location>
</feature>
<evidence type="ECO:0000256" key="4">
    <source>
        <dbReference type="ARBA" id="ARBA00022777"/>
    </source>
</evidence>
<evidence type="ECO:0000259" key="7">
    <source>
        <dbReference type="PROSITE" id="PS50011"/>
    </source>
</evidence>